<reference evidence="5 6" key="1">
    <citation type="submission" date="2017-02" db="EMBL/GenBank/DDBJ databases">
        <authorList>
            <person name="Peterson S.W."/>
        </authorList>
    </citation>
    <scope>NUCLEOTIDE SEQUENCE [LARGE SCALE GENOMIC DNA]</scope>
    <source>
        <strain evidence="5 6">ATCC BAA-908</strain>
    </source>
</reference>
<evidence type="ECO:0000259" key="4">
    <source>
        <dbReference type="PROSITE" id="PS50887"/>
    </source>
</evidence>
<comment type="catalytic activity">
    <reaction evidence="2">
        <text>2 GTP = 3',3'-c-di-GMP + 2 diphosphate</text>
        <dbReference type="Rhea" id="RHEA:24898"/>
        <dbReference type="ChEBI" id="CHEBI:33019"/>
        <dbReference type="ChEBI" id="CHEBI:37565"/>
        <dbReference type="ChEBI" id="CHEBI:58805"/>
        <dbReference type="EC" id="2.7.7.65"/>
    </reaction>
</comment>
<dbReference type="NCBIfam" id="TIGR00254">
    <property type="entry name" value="GGDEF"/>
    <property type="match status" value="1"/>
</dbReference>
<dbReference type="SUPFAM" id="SSF55073">
    <property type="entry name" value="Nucleotide cyclase"/>
    <property type="match status" value="1"/>
</dbReference>
<dbReference type="GO" id="GO:0005886">
    <property type="term" value="C:plasma membrane"/>
    <property type="evidence" value="ECO:0007669"/>
    <property type="project" value="TreeGrafter"/>
</dbReference>
<evidence type="ECO:0000256" key="3">
    <source>
        <dbReference type="SAM" id="Coils"/>
    </source>
</evidence>
<dbReference type="GO" id="GO:0052621">
    <property type="term" value="F:diguanylate cyclase activity"/>
    <property type="evidence" value="ECO:0007669"/>
    <property type="project" value="UniProtKB-EC"/>
</dbReference>
<sequence>MFFAQKKIKRCYNYRMVEFSNNSSLEQFELLQKSGMLNSLEQLQKENRQLQRTIKDMSVLVTYSDAKSMMKFIISKFLDYLVPETLVFMIRQPRSNEITQYCYRKLIKEDAFLNNDLFYILKDYFDSNPNYYMSGEAVSFEKLMDDFSSNTFSQEFLSIEPKYIIPLIGLEGTYGIVIFTNKITGHQYDTTELFYIQNMFAVFAVSLQNEINYKTSITDPKTGLYTYDYFINRIQEKIAFVRRYNAHPAVLMLDIDHFKNFNDTYGHLAGDKVLAALAKTLRHSVREEDCVARFGGEEFVILLSECNPPSLFSVAERIRKEVEKMEVFEKDVRLRVTISIGGSFIKPDKSETPKTIIKRTDDALYQSKENGRNRCTLL</sequence>
<evidence type="ECO:0000313" key="5">
    <source>
        <dbReference type="EMBL" id="SJZ29609.1"/>
    </source>
</evidence>
<dbReference type="STRING" id="261392.SAMN02745149_00111"/>
<dbReference type="SMART" id="SM00267">
    <property type="entry name" value="GGDEF"/>
    <property type="match status" value="1"/>
</dbReference>
<accession>A0A1T4JHI1</accession>
<dbReference type="GO" id="GO:1902201">
    <property type="term" value="P:negative regulation of bacterial-type flagellum-dependent cell motility"/>
    <property type="evidence" value="ECO:0007669"/>
    <property type="project" value="TreeGrafter"/>
</dbReference>
<evidence type="ECO:0000313" key="6">
    <source>
        <dbReference type="Proteomes" id="UP000190423"/>
    </source>
</evidence>
<dbReference type="EC" id="2.7.7.65" evidence="1"/>
<dbReference type="InterPro" id="IPR029787">
    <property type="entry name" value="Nucleotide_cyclase"/>
</dbReference>
<dbReference type="Pfam" id="PF00990">
    <property type="entry name" value="GGDEF"/>
    <property type="match status" value="1"/>
</dbReference>
<dbReference type="InterPro" id="IPR043128">
    <property type="entry name" value="Rev_trsase/Diguanyl_cyclase"/>
</dbReference>
<name>A0A1T4JHI1_TREPO</name>
<dbReference type="FunFam" id="3.30.70.270:FF:000001">
    <property type="entry name" value="Diguanylate cyclase domain protein"/>
    <property type="match status" value="1"/>
</dbReference>
<dbReference type="PANTHER" id="PTHR45138:SF9">
    <property type="entry name" value="DIGUANYLATE CYCLASE DGCM-RELATED"/>
    <property type="match status" value="1"/>
</dbReference>
<protein>
    <recommendedName>
        <fullName evidence="1">diguanylate cyclase</fullName>
        <ecNumber evidence="1">2.7.7.65</ecNumber>
    </recommendedName>
</protein>
<gene>
    <name evidence="5" type="ORF">SAMN02745149_00111</name>
</gene>
<organism evidence="5 6">
    <name type="scientific">Treponema porcinum</name>
    <dbReference type="NCBI Taxonomy" id="261392"/>
    <lineage>
        <taxon>Bacteria</taxon>
        <taxon>Pseudomonadati</taxon>
        <taxon>Spirochaetota</taxon>
        <taxon>Spirochaetia</taxon>
        <taxon>Spirochaetales</taxon>
        <taxon>Treponemataceae</taxon>
        <taxon>Treponema</taxon>
    </lineage>
</organism>
<feature type="domain" description="GGDEF" evidence="4">
    <location>
        <begin position="246"/>
        <end position="378"/>
    </location>
</feature>
<dbReference type="Proteomes" id="UP000190423">
    <property type="component" value="Unassembled WGS sequence"/>
</dbReference>
<keyword evidence="6" id="KW-1185">Reference proteome</keyword>
<dbReference type="InterPro" id="IPR000160">
    <property type="entry name" value="GGDEF_dom"/>
</dbReference>
<evidence type="ECO:0000256" key="2">
    <source>
        <dbReference type="ARBA" id="ARBA00034247"/>
    </source>
</evidence>
<dbReference type="CDD" id="cd01949">
    <property type="entry name" value="GGDEF"/>
    <property type="match status" value="1"/>
</dbReference>
<dbReference type="PANTHER" id="PTHR45138">
    <property type="entry name" value="REGULATORY COMPONENTS OF SENSORY TRANSDUCTION SYSTEM"/>
    <property type="match status" value="1"/>
</dbReference>
<dbReference type="AlphaFoldDB" id="A0A1T4JHI1"/>
<dbReference type="InterPro" id="IPR050469">
    <property type="entry name" value="Diguanylate_Cyclase"/>
</dbReference>
<keyword evidence="3" id="KW-0175">Coiled coil</keyword>
<dbReference type="EMBL" id="FUWG01000002">
    <property type="protein sequence ID" value="SJZ29609.1"/>
    <property type="molecule type" value="Genomic_DNA"/>
</dbReference>
<dbReference type="PROSITE" id="PS50887">
    <property type="entry name" value="GGDEF"/>
    <property type="match status" value="1"/>
</dbReference>
<proteinExistence type="predicted"/>
<evidence type="ECO:0000256" key="1">
    <source>
        <dbReference type="ARBA" id="ARBA00012528"/>
    </source>
</evidence>
<dbReference type="Gene3D" id="3.30.70.270">
    <property type="match status" value="1"/>
</dbReference>
<feature type="coiled-coil region" evidence="3">
    <location>
        <begin position="33"/>
        <end position="60"/>
    </location>
</feature>
<dbReference type="GO" id="GO:0043709">
    <property type="term" value="P:cell adhesion involved in single-species biofilm formation"/>
    <property type="evidence" value="ECO:0007669"/>
    <property type="project" value="TreeGrafter"/>
</dbReference>